<protein>
    <recommendedName>
        <fullName evidence="13">Reelin</fullName>
    </recommendedName>
</protein>
<dbReference type="PANTHER" id="PTHR11841:SF1">
    <property type="entry name" value="REELIN"/>
    <property type="match status" value="1"/>
</dbReference>
<comment type="subunit">
    <text evidence="14">Oligomer of disulfide-linked homodimers.</text>
</comment>
<dbReference type="Pfam" id="PF21471">
    <property type="entry name" value="Reelin_subrepeat-B"/>
    <property type="match status" value="1"/>
</dbReference>
<dbReference type="InterPro" id="IPR049419">
    <property type="entry name" value="Reelin_subrepeat-B"/>
</dbReference>
<evidence type="ECO:0000256" key="7">
    <source>
        <dbReference type="ARBA" id="ARBA00022801"/>
    </source>
</evidence>
<keyword evidence="17" id="KW-1185">Reference proteome</keyword>
<organism evidence="16 17">
    <name type="scientific">Mya arenaria</name>
    <name type="common">Soft-shell clam</name>
    <dbReference type="NCBI Taxonomy" id="6604"/>
    <lineage>
        <taxon>Eukaryota</taxon>
        <taxon>Metazoa</taxon>
        <taxon>Spiralia</taxon>
        <taxon>Lophotrochozoa</taxon>
        <taxon>Mollusca</taxon>
        <taxon>Bivalvia</taxon>
        <taxon>Autobranchia</taxon>
        <taxon>Heteroconchia</taxon>
        <taxon>Euheterodonta</taxon>
        <taxon>Imparidentia</taxon>
        <taxon>Neoheterodontei</taxon>
        <taxon>Myida</taxon>
        <taxon>Myoidea</taxon>
        <taxon>Myidae</taxon>
        <taxon>Mya</taxon>
    </lineage>
</organism>
<evidence type="ECO:0000313" key="16">
    <source>
        <dbReference type="EMBL" id="WAR26099.1"/>
    </source>
</evidence>
<evidence type="ECO:0000256" key="14">
    <source>
        <dbReference type="ARBA" id="ARBA00044961"/>
    </source>
</evidence>
<keyword evidence="4" id="KW-0272">Extracellular matrix</keyword>
<evidence type="ECO:0000256" key="6">
    <source>
        <dbReference type="ARBA" id="ARBA00022723"/>
    </source>
</evidence>
<keyword evidence="10" id="KW-0106">Calcium</keyword>
<keyword evidence="8" id="KW-0720">Serine protease</keyword>
<evidence type="ECO:0000256" key="15">
    <source>
        <dbReference type="ARBA" id="ARBA00046064"/>
    </source>
</evidence>
<dbReference type="InterPro" id="IPR034968">
    <property type="entry name" value="Reelin"/>
</dbReference>
<comment type="similarity">
    <text evidence="12">Belongs to the reelin family.</text>
</comment>
<dbReference type="Proteomes" id="UP001164746">
    <property type="component" value="Chromosome 14"/>
</dbReference>
<evidence type="ECO:0000256" key="1">
    <source>
        <dbReference type="ARBA" id="ARBA00004498"/>
    </source>
</evidence>
<evidence type="ECO:0000256" key="4">
    <source>
        <dbReference type="ARBA" id="ARBA00022530"/>
    </source>
</evidence>
<comment type="subcellular location">
    <subcellularLocation>
        <location evidence="1">Secreted</location>
        <location evidence="1">Extracellular space</location>
        <location evidence="1">Extracellular matrix</location>
    </subcellularLocation>
</comment>
<sequence length="219" mass="25203">MSRLKCFNPNNFTYTKFSNDFAMSNNCKKTDNNFFIHSRCRGDSLVFRQGSDKGEHSVVTRDLNVGPMSVLQFDNKKINTEFIKIINFREFFYMLINVGCSSESTHKYPVKLEYSPDGGKTWKLVVPNCADVSTAHCHDSVMQTSLHYGGTSKYWRRVVIPLDDLYVCGTLRFRWYQGVIPEDDYGPEWAIDNVFIGMACMQHCLGHGEDLVIKQLLYS</sequence>
<evidence type="ECO:0000256" key="8">
    <source>
        <dbReference type="ARBA" id="ARBA00022825"/>
    </source>
</evidence>
<name>A0ABY7FXS4_MYAAR</name>
<gene>
    <name evidence="16" type="ORF">MAR_011803</name>
</gene>
<evidence type="ECO:0000256" key="13">
    <source>
        <dbReference type="ARBA" id="ARBA00023900"/>
    </source>
</evidence>
<dbReference type="PANTHER" id="PTHR11841">
    <property type="entry name" value="REELIN"/>
    <property type="match status" value="1"/>
</dbReference>
<evidence type="ECO:0000256" key="11">
    <source>
        <dbReference type="ARBA" id="ARBA00022889"/>
    </source>
</evidence>
<keyword evidence="11" id="KW-0130">Cell adhesion</keyword>
<reference evidence="16" key="1">
    <citation type="submission" date="2022-11" db="EMBL/GenBank/DDBJ databases">
        <title>Centuries of genome instability and evolution in soft-shell clam transmissible cancer (bioRxiv).</title>
        <authorList>
            <person name="Hart S.F.M."/>
            <person name="Yonemitsu M.A."/>
            <person name="Giersch R.M."/>
            <person name="Beal B.F."/>
            <person name="Arriagada G."/>
            <person name="Davis B.W."/>
            <person name="Ostrander E.A."/>
            <person name="Goff S.P."/>
            <person name="Metzger M.J."/>
        </authorList>
    </citation>
    <scope>NUCLEOTIDE SEQUENCE</scope>
    <source>
        <strain evidence="16">MELC-2E11</strain>
        <tissue evidence="16">Siphon/mantle</tissue>
    </source>
</reference>
<evidence type="ECO:0000256" key="9">
    <source>
        <dbReference type="ARBA" id="ARBA00022833"/>
    </source>
</evidence>
<proteinExistence type="inferred from homology"/>
<evidence type="ECO:0000256" key="10">
    <source>
        <dbReference type="ARBA" id="ARBA00022837"/>
    </source>
</evidence>
<comment type="function">
    <text evidence="15">Extracellular matrix serine protease secreted by pioneer neurons that plays a role in layering of neurons in the cerebral cortex and cerebellum by coordinating cell positioning during neurodevelopment. Regulates microtubule function in neurons and neuronal migration. Binding to the extracellular domains of lipoprotein receptors VLDLR and LRP8/APOER2 induces tyrosine phosphorylation of DAB1 and modulation of TAU phosphorylation. Affects migration of sympathetic preganglionic neurons in the spinal cord, where it seems to act as a barrier to neuronal migration. Enzymatic activity is important for the modulation of cell adhesion.</text>
</comment>
<keyword evidence="3" id="KW-0964">Secreted</keyword>
<keyword evidence="6" id="KW-0479">Metal-binding</keyword>
<evidence type="ECO:0000313" key="17">
    <source>
        <dbReference type="Proteomes" id="UP001164746"/>
    </source>
</evidence>
<dbReference type="EMBL" id="CP111025">
    <property type="protein sequence ID" value="WAR26099.1"/>
    <property type="molecule type" value="Genomic_DNA"/>
</dbReference>
<evidence type="ECO:0000256" key="5">
    <source>
        <dbReference type="ARBA" id="ARBA00022670"/>
    </source>
</evidence>
<keyword evidence="5" id="KW-0645">Protease</keyword>
<keyword evidence="7" id="KW-0378">Hydrolase</keyword>
<evidence type="ECO:0000256" key="2">
    <source>
        <dbReference type="ARBA" id="ARBA00022473"/>
    </source>
</evidence>
<keyword evidence="9" id="KW-0862">Zinc</keyword>
<evidence type="ECO:0000256" key="12">
    <source>
        <dbReference type="ARBA" id="ARBA00023773"/>
    </source>
</evidence>
<keyword evidence="2" id="KW-0217">Developmental protein</keyword>
<accession>A0ABY7FXS4</accession>
<evidence type="ECO:0000256" key="3">
    <source>
        <dbReference type="ARBA" id="ARBA00022525"/>
    </source>
</evidence>
<dbReference type="Gene3D" id="2.60.120.260">
    <property type="entry name" value="Galactose-binding domain-like"/>
    <property type="match status" value="1"/>
</dbReference>